<organism evidence="1 2">
    <name type="scientific">Phocaeicola vulgatus PC510</name>
    <dbReference type="NCBI Taxonomy" id="702446"/>
    <lineage>
        <taxon>Bacteria</taxon>
        <taxon>Pseudomonadati</taxon>
        <taxon>Bacteroidota</taxon>
        <taxon>Bacteroidia</taxon>
        <taxon>Bacteroidales</taxon>
        <taxon>Bacteroidaceae</taxon>
        <taxon>Phocaeicola</taxon>
    </lineage>
</organism>
<accession>D4V3U0</accession>
<protein>
    <submittedName>
        <fullName evidence="1">Uncharacterized protein</fullName>
    </submittedName>
</protein>
<dbReference type="AlphaFoldDB" id="D4V3U0"/>
<evidence type="ECO:0000313" key="1">
    <source>
        <dbReference type="EMBL" id="EFG19434.1"/>
    </source>
</evidence>
<gene>
    <name evidence="1" type="ORF">CUU_2052</name>
</gene>
<dbReference type="Proteomes" id="UP000004563">
    <property type="component" value="Unassembled WGS sequence"/>
</dbReference>
<proteinExistence type="predicted"/>
<sequence length="34" mass="3675">MALTGKKGSNGCSSIFNKDFIKSLMIILLALVLF</sequence>
<dbReference type="EMBL" id="ADKO01000006">
    <property type="protein sequence ID" value="EFG19434.1"/>
    <property type="molecule type" value="Genomic_DNA"/>
</dbReference>
<comment type="caution">
    <text evidence="1">The sequence shown here is derived from an EMBL/GenBank/DDBJ whole genome shotgun (WGS) entry which is preliminary data.</text>
</comment>
<evidence type="ECO:0000313" key="2">
    <source>
        <dbReference type="Proteomes" id="UP000004563"/>
    </source>
</evidence>
<reference evidence="1 2" key="1">
    <citation type="journal article" date="2011" name="J. Bacteriol.">
        <title>Draft genome sequence of Bacteroides vulgatus PC510, a strain isolated from human feces.</title>
        <authorList>
            <person name="Cuiv P.O."/>
            <person name="Klaassens E.S."/>
            <person name="Durkin A.S."/>
            <person name="Harkins D.M."/>
            <person name="Foster L."/>
            <person name="McCorrison J."/>
            <person name="Torralba M."/>
            <person name="Nelson K.E."/>
            <person name="Morrison M."/>
        </authorList>
    </citation>
    <scope>NUCLEOTIDE SEQUENCE [LARGE SCALE GENOMIC DNA]</scope>
    <source>
        <strain evidence="1 2">PC510</strain>
    </source>
</reference>
<name>D4V3U0_PHOVU</name>